<dbReference type="eggNOG" id="ENOG5031A2M">
    <property type="taxonomic scope" value="Bacteria"/>
</dbReference>
<dbReference type="Proteomes" id="UP000018731">
    <property type="component" value="Unassembled WGS sequence"/>
</dbReference>
<comment type="caution">
    <text evidence="1">The sequence shown here is derived from an EMBL/GenBank/DDBJ whole genome shotgun (WGS) entry which is preliminary data.</text>
</comment>
<dbReference type="RefSeq" id="WP_023927823.1">
    <property type="nucleotide sequence ID" value="NZ_KI669454.1"/>
</dbReference>
<protein>
    <submittedName>
        <fullName evidence="1">Uncharacterized protein</fullName>
    </submittedName>
</protein>
<proteinExistence type="predicted"/>
<reference evidence="1 2" key="1">
    <citation type="journal article" date="2014" name="Genome Announc.">
        <title>Draft genome sequences of six enterohepatic helicobacter species isolated from humans and one from rhesus macaques.</title>
        <authorList>
            <person name="Shen Z."/>
            <person name="Sheh A."/>
            <person name="Young S.K."/>
            <person name="Abouelliel A."/>
            <person name="Ward D.V."/>
            <person name="Earl A.M."/>
            <person name="Fox J.G."/>
        </authorList>
    </citation>
    <scope>NUCLEOTIDE SEQUENCE [LARGE SCALE GENOMIC DNA]</scope>
    <source>
        <strain evidence="1 2">MIT 99-5501</strain>
    </source>
</reference>
<name>V8C7A9_9HELI</name>
<dbReference type="EMBL" id="AZJI01000005">
    <property type="protein sequence ID" value="ETD23298.1"/>
    <property type="molecule type" value="Genomic_DNA"/>
</dbReference>
<keyword evidence="2" id="KW-1185">Reference proteome</keyword>
<gene>
    <name evidence="1" type="ORF">HMPREF2086_01097</name>
</gene>
<evidence type="ECO:0000313" key="1">
    <source>
        <dbReference type="EMBL" id="ETD23298.1"/>
    </source>
</evidence>
<dbReference type="HOGENOM" id="CLU_2093452_0_0_7"/>
<organism evidence="1 2">
    <name type="scientific">Helicobacter macacae MIT 99-5501</name>
    <dbReference type="NCBI Taxonomy" id="1357400"/>
    <lineage>
        <taxon>Bacteria</taxon>
        <taxon>Pseudomonadati</taxon>
        <taxon>Campylobacterota</taxon>
        <taxon>Epsilonproteobacteria</taxon>
        <taxon>Campylobacterales</taxon>
        <taxon>Helicobacteraceae</taxon>
        <taxon>Helicobacter</taxon>
    </lineage>
</organism>
<dbReference type="AlphaFoldDB" id="V8C7A9"/>
<evidence type="ECO:0000313" key="2">
    <source>
        <dbReference type="Proteomes" id="UP000018731"/>
    </source>
</evidence>
<accession>V8C7A9</accession>
<sequence length="116" mass="12603">MNTTTKTLNTKSAKTLGAKTLKSQNTTTSATKSVKISEAKKDKGFNLSLKTLQVAELFTSIESKREFAKLGMSVSLLTCVGSAFFKGNFARNLHIASGVALVGFSIWHHSLYDKNK</sequence>
<dbReference type="STRING" id="1357400.HMPREF2086_01097"/>
<dbReference type="PATRIC" id="fig|1357400.3.peg.1488"/>